<name>A0A3G9CS25_METTE</name>
<dbReference type="Pfam" id="PF04410">
    <property type="entry name" value="Gar1"/>
    <property type="match status" value="1"/>
</dbReference>
<sequence length="91" mass="10246">MLVANMKRLGKVLHRSGVKNLIVRGDEIKPENVSGSLPKLNSIVVDKSLNRIGTIVNVFGPVHHPYFLVKGFKRTPDSEIRALVNERVYIR</sequence>
<dbReference type="InterPro" id="IPR009000">
    <property type="entry name" value="Transl_B-barrel_sf"/>
</dbReference>
<dbReference type="GO" id="GO:0001522">
    <property type="term" value="P:pseudouridine synthesis"/>
    <property type="evidence" value="ECO:0007669"/>
    <property type="project" value="InterPro"/>
</dbReference>
<dbReference type="AlphaFoldDB" id="A0A3G9CS25"/>
<accession>A0A3G9CS25</accession>
<organism evidence="1 2">
    <name type="scientific">Methanosarcina thermophila</name>
    <dbReference type="NCBI Taxonomy" id="2210"/>
    <lineage>
        <taxon>Archaea</taxon>
        <taxon>Methanobacteriati</taxon>
        <taxon>Methanobacteriota</taxon>
        <taxon>Stenosarchaea group</taxon>
        <taxon>Methanomicrobia</taxon>
        <taxon>Methanosarcinales</taxon>
        <taxon>Methanosarcinaceae</taxon>
        <taxon>Methanosarcina</taxon>
    </lineage>
</organism>
<dbReference type="GO" id="GO:0042254">
    <property type="term" value="P:ribosome biogenesis"/>
    <property type="evidence" value="ECO:0007669"/>
    <property type="project" value="InterPro"/>
</dbReference>
<dbReference type="InterPro" id="IPR038664">
    <property type="entry name" value="Gar1/Naf1_Cbf5-bd_sf"/>
</dbReference>
<dbReference type="NCBIfam" id="NF009634">
    <property type="entry name" value="PRK13149.2-5"/>
    <property type="match status" value="1"/>
</dbReference>
<protein>
    <submittedName>
        <fullName evidence="1">H/ACA RNA-protein complex component Gar1</fullName>
    </submittedName>
</protein>
<dbReference type="Proteomes" id="UP000265557">
    <property type="component" value="Chromosome"/>
</dbReference>
<evidence type="ECO:0000313" key="1">
    <source>
        <dbReference type="EMBL" id="BAW28918.1"/>
    </source>
</evidence>
<dbReference type="EMBL" id="AP017646">
    <property type="protein sequence ID" value="BAW28918.1"/>
    <property type="molecule type" value="Genomic_DNA"/>
</dbReference>
<evidence type="ECO:0000313" key="2">
    <source>
        <dbReference type="Proteomes" id="UP000265557"/>
    </source>
</evidence>
<dbReference type="Gene3D" id="2.40.10.230">
    <property type="entry name" value="Probable tRNA pseudouridine synthase domain"/>
    <property type="match status" value="1"/>
</dbReference>
<reference evidence="1 2" key="1">
    <citation type="submission" date="2016-09" db="EMBL/GenBank/DDBJ databases">
        <title>Complete Genome Sequence of Methanosarcina thermophila MT-1.</title>
        <authorList>
            <person name="Kouzuma A."/>
        </authorList>
    </citation>
    <scope>NUCLEOTIDE SEQUENCE [LARGE SCALE GENOMIC DNA]</scope>
    <source>
        <strain evidence="1 2">MT-1</strain>
    </source>
</reference>
<gene>
    <name evidence="1" type="ORF">MESMT1_0988</name>
</gene>
<dbReference type="InterPro" id="IPR007504">
    <property type="entry name" value="H/ACA_rnp_Gar1/Naf1"/>
</dbReference>
<dbReference type="SUPFAM" id="SSF50447">
    <property type="entry name" value="Translation proteins"/>
    <property type="match status" value="1"/>
</dbReference>
<proteinExistence type="predicted"/>